<organism evidence="8 9">
    <name type="scientific">Candidatus Roizmanbacteria bacterium RIFCSPLOWO2_02_FULL_36_11</name>
    <dbReference type="NCBI Taxonomy" id="1802071"/>
    <lineage>
        <taxon>Bacteria</taxon>
        <taxon>Candidatus Roizmaniibacteriota</taxon>
    </lineage>
</organism>
<keyword evidence="2" id="KW-0479">Metal-binding</keyword>
<dbReference type="InterPro" id="IPR017941">
    <property type="entry name" value="Rieske_2Fe-2S"/>
</dbReference>
<evidence type="ECO:0000259" key="7">
    <source>
        <dbReference type="PROSITE" id="PS51296"/>
    </source>
</evidence>
<dbReference type="InterPro" id="IPR005805">
    <property type="entry name" value="Rieske_Fe-S_prot_C"/>
</dbReference>
<evidence type="ECO:0000256" key="4">
    <source>
        <dbReference type="ARBA" id="ARBA00023014"/>
    </source>
</evidence>
<keyword evidence="3" id="KW-0408">Iron</keyword>
<dbReference type="Gene3D" id="2.102.10.10">
    <property type="entry name" value="Rieske [2Fe-2S] iron-sulphur domain"/>
    <property type="match status" value="1"/>
</dbReference>
<keyword evidence="1" id="KW-0001">2Fe-2S</keyword>
<dbReference type="Pfam" id="PF00355">
    <property type="entry name" value="Rieske"/>
    <property type="match status" value="1"/>
</dbReference>
<keyword evidence="4" id="KW-0411">Iron-sulfur</keyword>
<reference evidence="8 9" key="1">
    <citation type="journal article" date="2016" name="Nat. Commun.">
        <title>Thousands of microbial genomes shed light on interconnected biogeochemical processes in an aquifer system.</title>
        <authorList>
            <person name="Anantharaman K."/>
            <person name="Brown C.T."/>
            <person name="Hug L.A."/>
            <person name="Sharon I."/>
            <person name="Castelle C.J."/>
            <person name="Probst A.J."/>
            <person name="Thomas B.C."/>
            <person name="Singh A."/>
            <person name="Wilkins M.J."/>
            <person name="Karaoz U."/>
            <person name="Brodie E.L."/>
            <person name="Williams K.H."/>
            <person name="Hubbard S.S."/>
            <person name="Banfield J.F."/>
        </authorList>
    </citation>
    <scope>NUCLEOTIDE SEQUENCE [LARGE SCALE GENOMIC DNA]</scope>
</reference>
<evidence type="ECO:0000313" key="8">
    <source>
        <dbReference type="EMBL" id="OGK55136.1"/>
    </source>
</evidence>
<evidence type="ECO:0000256" key="3">
    <source>
        <dbReference type="ARBA" id="ARBA00023004"/>
    </source>
</evidence>
<evidence type="ECO:0000256" key="6">
    <source>
        <dbReference type="ARBA" id="ARBA00034078"/>
    </source>
</evidence>
<dbReference type="PRINTS" id="PR00162">
    <property type="entry name" value="RIESKE"/>
</dbReference>
<dbReference type="InterPro" id="IPR036922">
    <property type="entry name" value="Rieske_2Fe-2S_sf"/>
</dbReference>
<evidence type="ECO:0000256" key="1">
    <source>
        <dbReference type="ARBA" id="ARBA00022714"/>
    </source>
</evidence>
<feature type="domain" description="Rieske" evidence="7">
    <location>
        <begin position="1"/>
        <end position="77"/>
    </location>
</feature>
<comment type="cofactor">
    <cofactor evidence="6">
        <name>[2Fe-2S] cluster</name>
        <dbReference type="ChEBI" id="CHEBI:190135"/>
    </cofactor>
</comment>
<keyword evidence="5" id="KW-1015">Disulfide bond</keyword>
<dbReference type="SUPFAM" id="SSF50022">
    <property type="entry name" value="ISP domain"/>
    <property type="match status" value="1"/>
</dbReference>
<dbReference type="AlphaFoldDB" id="A0A1F7JHQ5"/>
<dbReference type="PROSITE" id="PS51296">
    <property type="entry name" value="RIESKE"/>
    <property type="match status" value="1"/>
</dbReference>
<dbReference type="GO" id="GO:0016020">
    <property type="term" value="C:membrane"/>
    <property type="evidence" value="ECO:0007669"/>
    <property type="project" value="InterPro"/>
</dbReference>
<evidence type="ECO:0000256" key="5">
    <source>
        <dbReference type="ARBA" id="ARBA00023157"/>
    </source>
</evidence>
<proteinExistence type="predicted"/>
<gene>
    <name evidence="8" type="ORF">A3H78_04100</name>
</gene>
<name>A0A1F7JHQ5_9BACT</name>
<comment type="caution">
    <text evidence="8">The sequence shown here is derived from an EMBL/GenBank/DDBJ whole genome shotgun (WGS) entry which is preliminary data.</text>
</comment>
<dbReference type="GO" id="GO:0046872">
    <property type="term" value="F:metal ion binding"/>
    <property type="evidence" value="ECO:0007669"/>
    <property type="project" value="UniProtKB-KW"/>
</dbReference>
<evidence type="ECO:0000256" key="2">
    <source>
        <dbReference type="ARBA" id="ARBA00022723"/>
    </source>
</evidence>
<dbReference type="InterPro" id="IPR014349">
    <property type="entry name" value="Rieske_Fe-S_prot"/>
</dbReference>
<dbReference type="EMBL" id="MGAV01000011">
    <property type="protein sequence ID" value="OGK55136.1"/>
    <property type="molecule type" value="Genomic_DNA"/>
</dbReference>
<protein>
    <recommendedName>
        <fullName evidence="7">Rieske domain-containing protein</fullName>
    </recommendedName>
</protein>
<dbReference type="Proteomes" id="UP000177418">
    <property type="component" value="Unassembled WGS sequence"/>
</dbReference>
<accession>A0A1F7JHQ5</accession>
<evidence type="ECO:0000313" key="9">
    <source>
        <dbReference type="Proteomes" id="UP000177418"/>
    </source>
</evidence>
<sequence>MQTDEGKVIDKDGAKIAVYKDETGKEHLLSAVCTHAGCIVSWNSNDKTWDCPCHGSRFDKMGKVIAGPAITDLEKGK</sequence>
<dbReference type="GO" id="GO:0051537">
    <property type="term" value="F:2 iron, 2 sulfur cluster binding"/>
    <property type="evidence" value="ECO:0007669"/>
    <property type="project" value="UniProtKB-KW"/>
</dbReference>
<dbReference type="PANTHER" id="PTHR10134">
    <property type="entry name" value="CYTOCHROME B-C1 COMPLEX SUBUNIT RIESKE, MITOCHONDRIAL"/>
    <property type="match status" value="1"/>
</dbReference>